<organism evidence="2 3">
    <name type="scientific">Colletotrichum shisoi</name>
    <dbReference type="NCBI Taxonomy" id="2078593"/>
    <lineage>
        <taxon>Eukaryota</taxon>
        <taxon>Fungi</taxon>
        <taxon>Dikarya</taxon>
        <taxon>Ascomycota</taxon>
        <taxon>Pezizomycotina</taxon>
        <taxon>Sordariomycetes</taxon>
        <taxon>Hypocreomycetidae</taxon>
        <taxon>Glomerellales</taxon>
        <taxon>Glomerellaceae</taxon>
        <taxon>Colletotrichum</taxon>
        <taxon>Colletotrichum destructivum species complex</taxon>
    </lineage>
</organism>
<name>A0A5Q4BEF8_9PEZI</name>
<proteinExistence type="predicted"/>
<feature type="region of interest" description="Disordered" evidence="1">
    <location>
        <begin position="37"/>
        <end position="86"/>
    </location>
</feature>
<reference evidence="2 3" key="1">
    <citation type="journal article" date="2019" name="Sci. Rep.">
        <title>Colletotrichum shisoi sp. nov., an anthracnose pathogen of Perilla frutescens in Japan: molecular phylogenetic, morphological and genomic evidence.</title>
        <authorList>
            <person name="Gan P."/>
            <person name="Tsushima A."/>
            <person name="Hiroyama R."/>
            <person name="Narusaka M."/>
            <person name="Takano Y."/>
            <person name="Narusaka Y."/>
            <person name="Kawaradani M."/>
            <person name="Damm U."/>
            <person name="Shirasu K."/>
        </authorList>
    </citation>
    <scope>NUCLEOTIDE SEQUENCE [LARGE SCALE GENOMIC DNA]</scope>
    <source>
        <strain evidence="2 3">PG-2018a</strain>
    </source>
</reference>
<feature type="non-terminal residue" evidence="2">
    <location>
        <position position="1"/>
    </location>
</feature>
<dbReference type="AlphaFoldDB" id="A0A5Q4BEF8"/>
<dbReference type="Proteomes" id="UP000326340">
    <property type="component" value="Unassembled WGS sequence"/>
</dbReference>
<sequence length="86" mass="9064">YSPKTADACAGCAAPDVASASHRHRDPTAELMMASNTVEPAEQKQECEASRPTSPHPDLAAGRRCRPAATPRIPGGRRTSTPGRAR</sequence>
<accession>A0A5Q4BEF8</accession>
<gene>
    <name evidence="2" type="ORF">CSHISOI_10404</name>
</gene>
<protein>
    <submittedName>
        <fullName evidence="2">Uncharacterized protein</fullName>
    </submittedName>
</protein>
<keyword evidence="3" id="KW-1185">Reference proteome</keyword>
<dbReference type="OrthoDB" id="10574601at2759"/>
<evidence type="ECO:0000313" key="2">
    <source>
        <dbReference type="EMBL" id="TQN65141.1"/>
    </source>
</evidence>
<evidence type="ECO:0000256" key="1">
    <source>
        <dbReference type="SAM" id="MobiDB-lite"/>
    </source>
</evidence>
<evidence type="ECO:0000313" key="3">
    <source>
        <dbReference type="Proteomes" id="UP000326340"/>
    </source>
</evidence>
<comment type="caution">
    <text evidence="2">The sequence shown here is derived from an EMBL/GenBank/DDBJ whole genome shotgun (WGS) entry which is preliminary data.</text>
</comment>
<dbReference type="EMBL" id="PUHP01001794">
    <property type="protein sequence ID" value="TQN65141.1"/>
    <property type="molecule type" value="Genomic_DNA"/>
</dbReference>